<evidence type="ECO:0000313" key="4">
    <source>
        <dbReference type="EMBL" id="KAF0980969.1"/>
    </source>
</evidence>
<organism evidence="4 5">
    <name type="scientific">Naegleria fowleri</name>
    <name type="common">Brain eating amoeba</name>
    <dbReference type="NCBI Taxonomy" id="5763"/>
    <lineage>
        <taxon>Eukaryota</taxon>
        <taxon>Discoba</taxon>
        <taxon>Heterolobosea</taxon>
        <taxon>Tetramitia</taxon>
        <taxon>Eutetramitia</taxon>
        <taxon>Vahlkampfiidae</taxon>
        <taxon>Naegleria</taxon>
    </lineage>
</organism>
<keyword evidence="2" id="KW-0812">Transmembrane</keyword>
<dbReference type="PANTHER" id="PTHR43081">
    <property type="entry name" value="ADENYLATE CYCLASE, TERMINAL-DIFFERENTIATION SPECIFIC-RELATED"/>
    <property type="match status" value="1"/>
</dbReference>
<feature type="transmembrane region" description="Helical" evidence="2">
    <location>
        <begin position="114"/>
        <end position="139"/>
    </location>
</feature>
<dbReference type="AlphaFoldDB" id="A0A6A5C6P3"/>
<proteinExistence type="predicted"/>
<dbReference type="GO" id="GO:0035556">
    <property type="term" value="P:intracellular signal transduction"/>
    <property type="evidence" value="ECO:0007669"/>
    <property type="project" value="InterPro"/>
</dbReference>
<feature type="domain" description="Guanylate cyclase" evidence="3">
    <location>
        <begin position="589"/>
        <end position="722"/>
    </location>
</feature>
<accession>A0A6A5C6P3</accession>
<dbReference type="VEuPathDB" id="AmoebaDB:NF0038160"/>
<dbReference type="SUPFAM" id="SSF55073">
    <property type="entry name" value="Nucleotide cyclase"/>
    <property type="match status" value="1"/>
</dbReference>
<gene>
    <name evidence="4" type="ORF">FDP41_012757</name>
</gene>
<evidence type="ECO:0000256" key="2">
    <source>
        <dbReference type="SAM" id="Phobius"/>
    </source>
</evidence>
<keyword evidence="2" id="KW-0472">Membrane</keyword>
<dbReference type="OrthoDB" id="10337669at2759"/>
<dbReference type="GeneID" id="68119972"/>
<dbReference type="Proteomes" id="UP000444721">
    <property type="component" value="Unassembled WGS sequence"/>
</dbReference>
<protein>
    <recommendedName>
        <fullName evidence="3">Guanylate cyclase domain-containing protein</fullName>
    </recommendedName>
</protein>
<dbReference type="Gene3D" id="3.30.70.1230">
    <property type="entry name" value="Nucleotide cyclase"/>
    <property type="match status" value="1"/>
</dbReference>
<evidence type="ECO:0000256" key="1">
    <source>
        <dbReference type="SAM" id="MobiDB-lite"/>
    </source>
</evidence>
<comment type="caution">
    <text evidence="4">The sequence shown here is derived from an EMBL/GenBank/DDBJ whole genome shotgun (WGS) entry which is preliminary data.</text>
</comment>
<feature type="compositionally biased region" description="Polar residues" evidence="1">
    <location>
        <begin position="1"/>
        <end position="22"/>
    </location>
</feature>
<dbReference type="InterPro" id="IPR050697">
    <property type="entry name" value="Adenylyl/Guanylyl_Cyclase_3/4"/>
</dbReference>
<feature type="region of interest" description="Disordered" evidence="1">
    <location>
        <begin position="55"/>
        <end position="80"/>
    </location>
</feature>
<evidence type="ECO:0000259" key="3">
    <source>
        <dbReference type="PROSITE" id="PS50125"/>
    </source>
</evidence>
<dbReference type="RefSeq" id="XP_044565682.1">
    <property type="nucleotide sequence ID" value="XM_044703311.1"/>
</dbReference>
<keyword evidence="2" id="KW-1133">Transmembrane helix</keyword>
<reference evidence="4 5" key="1">
    <citation type="journal article" date="2019" name="Sci. Rep.">
        <title>Nanopore sequencing improves the draft genome of the human pathogenic amoeba Naegleria fowleri.</title>
        <authorList>
            <person name="Liechti N."/>
            <person name="Schurch N."/>
            <person name="Bruggmann R."/>
            <person name="Wittwer M."/>
        </authorList>
    </citation>
    <scope>NUCLEOTIDE SEQUENCE [LARGE SCALE GENOMIC DNA]</scope>
    <source>
        <strain evidence="4 5">ATCC 30894</strain>
    </source>
</reference>
<evidence type="ECO:0000313" key="5">
    <source>
        <dbReference type="Proteomes" id="UP000444721"/>
    </source>
</evidence>
<feature type="compositionally biased region" description="Basic and acidic residues" evidence="1">
    <location>
        <begin position="60"/>
        <end position="72"/>
    </location>
</feature>
<dbReference type="PROSITE" id="PS50125">
    <property type="entry name" value="GUANYLATE_CYCLASE_2"/>
    <property type="match status" value="1"/>
</dbReference>
<dbReference type="EMBL" id="VFQX01000016">
    <property type="protein sequence ID" value="KAF0980969.1"/>
    <property type="molecule type" value="Genomic_DNA"/>
</dbReference>
<keyword evidence="5" id="KW-1185">Reference proteome</keyword>
<dbReference type="GO" id="GO:0009190">
    <property type="term" value="P:cyclic nucleotide biosynthetic process"/>
    <property type="evidence" value="ECO:0007669"/>
    <property type="project" value="InterPro"/>
</dbReference>
<dbReference type="CDD" id="cd07302">
    <property type="entry name" value="CHD"/>
    <property type="match status" value="1"/>
</dbReference>
<feature type="transmembrane region" description="Helical" evidence="2">
    <location>
        <begin position="490"/>
        <end position="513"/>
    </location>
</feature>
<feature type="region of interest" description="Disordered" evidence="1">
    <location>
        <begin position="1"/>
        <end position="34"/>
    </location>
</feature>
<sequence length="852" mass="95288">MHQQKDSLSTIAATTFAHSPTRSEPGETIIAMGEEDDTTSLPLGVLYSSTAIGTNKHERRMNQDHPVDDPKQQQRSSSSSCESLVSCSSINAKSDKKHYSWLWKLMKWPPQCITIMNVVLMLFILQGLFGLFSSFILLYTTGDNIVQRSIAKQKLQMNLVMDYELSDLIKTTSLAINHVLYQSLDVNVNDNLGWLKLFDNLKRVYQYKLPIQMSYFGRFDQSMVGLELTYVRIFHKSQNAVNLTRPVTDYHVINDIDNILAPSNIMASYYSSVDMTARPWYKPFVNTTNPKILWSPFFYSALSLYPSIAACIPIYINSTISSLNANYSSTAIYPSSTAPRIPSHLFGVIGIQLNVKNISDTLTKSAIRAGVAASFIINSQGQMVAATKFLGYPSLQNESDIIMNALVNETISRGFLQQITAWKNAPSNQQLQGLAIKEAGSFSFQTGQTPTLDIVLFTITDQYGLNWGSVIAVPQRLFVEEVLQSSISSVVIFAVVLFLGLIIIISVVQFIQLSLRGIKHQMKELVAGNFSSVRLDKRVSMGFSVLYDIRQMQQSLNSMRVGLSIFSKYVPDVIAKKFAGEAMISRNMSILVMDLYGFTLLAEKTDRVSFISLSTDLFSEIYEIVENHKGSIDKYAGNRIVAYWNGPKTSVKDHEILACNAAVQIVQCLAKLNSRWRKINYPCINFGLSINSGNFLAGNIGTNSRINFTVLGDDANVASGITKLNRKFGTQVLIGHNTFEKVKDQFVCYFVDHVTLTGKSHPVRIYTMESTVKEATENQLKIRQCSMEIEQCFCTSDFSRILRVCDTLEKHVSPNMTGVIEYWKANASSFLLNSTPPSANDSEVLHQDVSQK</sequence>
<dbReference type="InterPro" id="IPR029787">
    <property type="entry name" value="Nucleotide_cyclase"/>
</dbReference>
<dbReference type="VEuPathDB" id="AmoebaDB:FDP41_012757"/>
<dbReference type="InterPro" id="IPR001054">
    <property type="entry name" value="A/G_cyclase"/>
</dbReference>
<name>A0A6A5C6P3_NAEFO</name>
<dbReference type="PANTHER" id="PTHR43081:SF1">
    <property type="entry name" value="ADENYLATE CYCLASE, TERMINAL-DIFFERENTIATION SPECIFIC"/>
    <property type="match status" value="1"/>
</dbReference>
<dbReference type="VEuPathDB" id="AmoebaDB:NfTy_036960"/>
<dbReference type="Pfam" id="PF00211">
    <property type="entry name" value="Guanylate_cyc"/>
    <property type="match status" value="1"/>
</dbReference>